<dbReference type="EMBL" id="FXYZ01000010">
    <property type="protein sequence ID" value="SMX88822.1"/>
    <property type="molecule type" value="Genomic_DNA"/>
</dbReference>
<gene>
    <name evidence="5" type="ORF">BAURA63_02443</name>
    <name evidence="2" type="ORF">BLSMQ_1740</name>
    <name evidence="4" type="ORF">CIK59_10020</name>
    <name evidence="3" type="ORF">CXR27_09155</name>
</gene>
<dbReference type="Proteomes" id="UP000094793">
    <property type="component" value="Chromosome"/>
</dbReference>
<dbReference type="EMBL" id="CP025334">
    <property type="protein sequence ID" value="AZT97148.1"/>
    <property type="molecule type" value="Genomic_DNA"/>
</dbReference>
<dbReference type="AlphaFoldDB" id="A0A1D7W3B7"/>
<evidence type="ECO:0000313" key="2">
    <source>
        <dbReference type="EMBL" id="AOP53450.1"/>
    </source>
</evidence>
<feature type="domain" description="Helix-turn-helix" evidence="1">
    <location>
        <begin position="11"/>
        <end position="63"/>
    </location>
</feature>
<dbReference type="InterPro" id="IPR041657">
    <property type="entry name" value="HTH_17"/>
</dbReference>
<dbReference type="KEGG" id="blin:BLSMQ_1740"/>
<protein>
    <submittedName>
        <fullName evidence="5">DNA binding domain-containing protein, excisionase family</fullName>
    </submittedName>
    <submittedName>
        <fullName evidence="3">DNA-binding protein</fullName>
    </submittedName>
</protein>
<evidence type="ECO:0000259" key="1">
    <source>
        <dbReference type="Pfam" id="PF12728"/>
    </source>
</evidence>
<dbReference type="Proteomes" id="UP000234327">
    <property type="component" value="Unassembled WGS sequence"/>
</dbReference>
<reference evidence="5 8" key="4">
    <citation type="submission" date="2017-03" db="EMBL/GenBank/DDBJ databases">
        <authorList>
            <person name="Afonso C.L."/>
            <person name="Miller P.J."/>
            <person name="Scott M.A."/>
            <person name="Spackman E."/>
            <person name="Goraichik I."/>
            <person name="Dimitrov K.M."/>
            <person name="Suarez D.L."/>
            <person name="Swayne D.E."/>
        </authorList>
    </citation>
    <scope>NUCLEOTIDE SEQUENCE [LARGE SCALE GENOMIC DNA]</scope>
    <source>
        <strain evidence="5">6</strain>
        <strain evidence="8">6(3)</strain>
    </source>
</reference>
<evidence type="ECO:0000313" key="6">
    <source>
        <dbReference type="Proteomes" id="UP000094793"/>
    </source>
</evidence>
<dbReference type="Proteomes" id="UP000217881">
    <property type="component" value="Unassembled WGS sequence"/>
</dbReference>
<sequence length="71" mass="7883">MSDSPMRPRAYSTTDAAKYLGISRHTLEAWRVQGRGPAYRRLGTGHAARAMYLVEDLDSWIDSLETVGGGR</sequence>
<evidence type="ECO:0000313" key="3">
    <source>
        <dbReference type="EMBL" id="AZT97148.1"/>
    </source>
</evidence>
<dbReference type="RefSeq" id="WP_069600040.1">
    <property type="nucleotide sequence ID" value="NZ_CP017150.1"/>
</dbReference>
<accession>A0A2A3ZPY5</accession>
<reference evidence="3 9" key="6">
    <citation type="submission" date="2019-01" db="EMBL/GenBank/DDBJ databases">
        <title>Comparative genomic analysis of Brevibacterium aurantiacum sheds light on its evolution and its adaptation to smear-ripened cheeses.</title>
        <authorList>
            <person name="Moineau S."/>
        </authorList>
    </citation>
    <scope>NUCLEOTIDE SEQUENCE [LARGE SCALE GENOMIC DNA]</scope>
    <source>
        <strain evidence="3 9">SMQ-1420</strain>
    </source>
</reference>
<keyword evidence="3" id="KW-0238">DNA-binding</keyword>
<evidence type="ECO:0000313" key="5">
    <source>
        <dbReference type="EMBL" id="SMX88822.1"/>
    </source>
</evidence>
<organism evidence="2 6">
    <name type="scientific">Brevibacterium aurantiacum</name>
    <dbReference type="NCBI Taxonomy" id="273384"/>
    <lineage>
        <taxon>Bacteria</taxon>
        <taxon>Bacillati</taxon>
        <taxon>Actinomycetota</taxon>
        <taxon>Actinomycetes</taxon>
        <taxon>Micrococcales</taxon>
        <taxon>Brevibacteriaceae</taxon>
        <taxon>Brevibacterium</taxon>
    </lineage>
</organism>
<accession>A0A1D7W3B7</accession>
<dbReference type="OrthoDB" id="194758at2"/>
<reference evidence="3 9" key="5">
    <citation type="submission" date="2017-12" db="EMBL/GenBank/DDBJ databases">
        <authorList>
            <person name="Levesque S."/>
        </authorList>
    </citation>
    <scope>NUCLEOTIDE SEQUENCE [LARGE SCALE GENOMIC DNA]</scope>
    <source>
        <strain evidence="3 9">SMQ-1420</strain>
    </source>
</reference>
<evidence type="ECO:0000313" key="7">
    <source>
        <dbReference type="Proteomes" id="UP000217881"/>
    </source>
</evidence>
<reference evidence="2" key="1">
    <citation type="submission" date="2016-09" db="EMBL/GenBank/DDBJ databases">
        <title>Complete Genome Sequence of Brevibacterium aurantiacum SMQ-1335.</title>
        <authorList>
            <person name="de Melo A.G."/>
            <person name="Labrie S.J."/>
            <person name="Dumaresq J."/>
            <person name="Roberts R.J."/>
            <person name="Tremblay D.M."/>
            <person name="Moineau S."/>
        </authorList>
    </citation>
    <scope>NUCLEOTIDE SEQUENCE</scope>
    <source>
        <strain evidence="2">SMQ-1335</strain>
    </source>
</reference>
<dbReference type="GO" id="GO:0003677">
    <property type="term" value="F:DNA binding"/>
    <property type="evidence" value="ECO:0007669"/>
    <property type="project" value="UniProtKB-KW"/>
</dbReference>
<accession>A0A2H1JP19</accession>
<reference evidence="4 7" key="3">
    <citation type="journal article" date="2017" name="Elife">
        <title>Extensive horizontal gene transfer in cheese-associated bacteria.</title>
        <authorList>
            <person name="Bonham K.S."/>
            <person name="Wolfe B.E."/>
            <person name="Dutton R.J."/>
        </authorList>
    </citation>
    <scope>NUCLEOTIDE SEQUENCE [LARGE SCALE GENOMIC DNA]</scope>
    <source>
        <strain evidence="4 7">738_8</strain>
    </source>
</reference>
<dbReference type="SUPFAM" id="SSF46955">
    <property type="entry name" value="Putative DNA-binding domain"/>
    <property type="match status" value="1"/>
</dbReference>
<evidence type="ECO:0000313" key="9">
    <source>
        <dbReference type="Proteomes" id="UP000282731"/>
    </source>
</evidence>
<dbReference type="EMBL" id="CP017150">
    <property type="protein sequence ID" value="AOP53450.1"/>
    <property type="molecule type" value="Genomic_DNA"/>
</dbReference>
<proteinExistence type="predicted"/>
<dbReference type="Pfam" id="PF12728">
    <property type="entry name" value="HTH_17"/>
    <property type="match status" value="1"/>
</dbReference>
<dbReference type="Proteomes" id="UP000282731">
    <property type="component" value="Chromosome"/>
</dbReference>
<dbReference type="InterPro" id="IPR009061">
    <property type="entry name" value="DNA-bd_dom_put_sf"/>
</dbReference>
<evidence type="ECO:0000313" key="8">
    <source>
        <dbReference type="Proteomes" id="UP000234327"/>
    </source>
</evidence>
<evidence type="ECO:0000313" key="4">
    <source>
        <dbReference type="EMBL" id="PCC53614.1"/>
    </source>
</evidence>
<reference evidence="6" key="2">
    <citation type="submission" date="2016-09" db="EMBL/GenBank/DDBJ databases">
        <title>Complete Genome Sequence of Brevibacterium linens SMQ-1335.</title>
        <authorList>
            <person name="de Melo A.G."/>
            <person name="Labrie S.J."/>
            <person name="Dumaresq J."/>
            <person name="Roberts R.J."/>
            <person name="Tremblay D.M."/>
            <person name="Moineau S."/>
        </authorList>
    </citation>
    <scope>NUCLEOTIDE SEQUENCE [LARGE SCALE GENOMIC DNA]</scope>
    <source>
        <strain evidence="6">SMQ-1335</strain>
    </source>
</reference>
<dbReference type="EMBL" id="NRHA01000012">
    <property type="protein sequence ID" value="PCC53614.1"/>
    <property type="molecule type" value="Genomic_DNA"/>
</dbReference>
<dbReference type="GeneID" id="60906105"/>
<name>A0A1D7W3B7_BREAU</name>